<feature type="non-terminal residue" evidence="2">
    <location>
        <position position="1"/>
    </location>
</feature>
<proteinExistence type="predicted"/>
<feature type="domain" description="PI-PLC Y-box" evidence="1">
    <location>
        <begin position="96"/>
        <end position="145"/>
    </location>
</feature>
<dbReference type="EMBL" id="ADAS02000582">
    <property type="protein sequence ID" value="OAV87109.1"/>
    <property type="molecule type" value="Genomic_DNA"/>
</dbReference>
<evidence type="ECO:0000259" key="1">
    <source>
        <dbReference type="PROSITE" id="PS50008"/>
    </source>
</evidence>
<dbReference type="VEuPathDB" id="FungiDB:PTTG_29571"/>
<dbReference type="Proteomes" id="UP000005240">
    <property type="component" value="Unassembled WGS sequence"/>
</dbReference>
<reference evidence="2" key="1">
    <citation type="submission" date="2009-11" db="EMBL/GenBank/DDBJ databases">
        <authorList>
            <consortium name="The Broad Institute Genome Sequencing Platform"/>
            <person name="Ward D."/>
            <person name="Feldgarden M."/>
            <person name="Earl A."/>
            <person name="Young S.K."/>
            <person name="Zeng Q."/>
            <person name="Koehrsen M."/>
            <person name="Alvarado L."/>
            <person name="Berlin A."/>
            <person name="Bochicchio J."/>
            <person name="Borenstein D."/>
            <person name="Chapman S.B."/>
            <person name="Chen Z."/>
            <person name="Engels R."/>
            <person name="Freedman E."/>
            <person name="Gellesch M."/>
            <person name="Goldberg J."/>
            <person name="Griggs A."/>
            <person name="Gujja S."/>
            <person name="Heilman E."/>
            <person name="Heiman D."/>
            <person name="Hepburn T."/>
            <person name="Howarth C."/>
            <person name="Jen D."/>
            <person name="Larson L."/>
            <person name="Lewis B."/>
            <person name="Mehta T."/>
            <person name="Park D."/>
            <person name="Pearson M."/>
            <person name="Roberts A."/>
            <person name="Saif S."/>
            <person name="Shea T."/>
            <person name="Shenoy N."/>
            <person name="Sisk P."/>
            <person name="Stolte C."/>
            <person name="Sykes S."/>
            <person name="Thomson T."/>
            <person name="Walk T."/>
            <person name="White J."/>
            <person name="Yandava C."/>
            <person name="Izard J."/>
            <person name="Baranova O.V."/>
            <person name="Blanton J.M."/>
            <person name="Tanner A.C."/>
            <person name="Dewhirst F.E."/>
            <person name="Haas B."/>
            <person name="Nusbaum C."/>
            <person name="Birren B."/>
        </authorList>
    </citation>
    <scope>NUCLEOTIDE SEQUENCE [LARGE SCALE GENOMIC DNA]</scope>
    <source>
        <strain evidence="2">1-1 BBBD Race 1</strain>
    </source>
</reference>
<dbReference type="AlphaFoldDB" id="A0A180G3S6"/>
<evidence type="ECO:0000313" key="2">
    <source>
        <dbReference type="EMBL" id="OAV87109.1"/>
    </source>
</evidence>
<accession>A0A180G3S6</accession>
<dbReference type="STRING" id="630390.A0A180G3S6"/>
<evidence type="ECO:0000313" key="4">
    <source>
        <dbReference type="Proteomes" id="UP000005240"/>
    </source>
</evidence>
<dbReference type="EnsemblFungi" id="PTTG_29571-t43_1">
    <property type="protein sequence ID" value="PTTG_29571-t43_1-p1"/>
    <property type="gene ID" value="PTTG_29571"/>
</dbReference>
<keyword evidence="4" id="KW-1185">Reference proteome</keyword>
<dbReference type="GO" id="GO:0004435">
    <property type="term" value="F:phosphatidylinositol-4,5-bisphosphate phospholipase C activity"/>
    <property type="evidence" value="ECO:0007669"/>
    <property type="project" value="InterPro"/>
</dbReference>
<dbReference type="PROSITE" id="PS50008">
    <property type="entry name" value="PIPLC_Y_DOMAIN"/>
    <property type="match status" value="1"/>
</dbReference>
<organism evidence="2">
    <name type="scientific">Puccinia triticina (isolate 1-1 / race 1 (BBBD))</name>
    <name type="common">Brown leaf rust fungus</name>
    <dbReference type="NCBI Taxonomy" id="630390"/>
    <lineage>
        <taxon>Eukaryota</taxon>
        <taxon>Fungi</taxon>
        <taxon>Dikarya</taxon>
        <taxon>Basidiomycota</taxon>
        <taxon>Pucciniomycotina</taxon>
        <taxon>Pucciniomycetes</taxon>
        <taxon>Pucciniales</taxon>
        <taxon>Pucciniaceae</taxon>
        <taxon>Puccinia</taxon>
    </lineage>
</organism>
<sequence>FDGCLDTPVEVLHVFLLGVVKYLVGDFMQGVQPAVIPIIMAHYQSFSTDGLNIPLLQPYYLTRHFTNFIRKDYKIVLQAAPFVLFEYMDESNCMIWTSLCQLVPLVFQTHIEDMDTYQHILKLHIGEFLYHLMMLTAQWMNKPKFHMLLHLPDAILCFGPPPLYATEKFESYNGIFRNASIHSNQNSPGKDIGHAFGDFQNLRHLYFGGVAGEQHKVRIQSIPAAGPRELYQQLPDFHLVQLAGYSLNPKDVIRDGSFVLYKSNNDSDETELGRVEHVWEARKPGRVLHYICLTRFKLSGVDSFYNMREVCNSGQGKFINARNLRALVNVQHNCHKANYVITFTKAKRVERQETSKRTALKCRFATSFKQNLS</sequence>
<dbReference type="PANTHER" id="PTHR31912">
    <property type="entry name" value="IP13529P"/>
    <property type="match status" value="1"/>
</dbReference>
<reference evidence="2" key="2">
    <citation type="submission" date="2016-05" db="EMBL/GenBank/DDBJ databases">
        <title>Comparative analysis highlights variable genome content of wheat rusts and divergence of the mating loci.</title>
        <authorList>
            <person name="Cuomo C.A."/>
            <person name="Bakkeren G."/>
            <person name="Szabo L."/>
            <person name="Khalil H."/>
            <person name="Joly D."/>
            <person name="Goldberg J."/>
            <person name="Young S."/>
            <person name="Zeng Q."/>
            <person name="Fellers J."/>
        </authorList>
    </citation>
    <scope>NUCLEOTIDE SEQUENCE [LARGE SCALE GENOMIC DNA]</scope>
    <source>
        <strain evidence="2">1-1 BBBD Race 1</strain>
    </source>
</reference>
<reference evidence="3 4" key="3">
    <citation type="journal article" date="2017" name="G3 (Bethesda)">
        <title>Comparative analysis highlights variable genome content of wheat rusts and divergence of the mating loci.</title>
        <authorList>
            <person name="Cuomo C.A."/>
            <person name="Bakkeren G."/>
            <person name="Khalil H.B."/>
            <person name="Panwar V."/>
            <person name="Joly D."/>
            <person name="Linning R."/>
            <person name="Sakthikumar S."/>
            <person name="Song X."/>
            <person name="Adiconis X."/>
            <person name="Fan L."/>
            <person name="Goldberg J.M."/>
            <person name="Levin J.Z."/>
            <person name="Young S."/>
            <person name="Zeng Q."/>
            <person name="Anikster Y."/>
            <person name="Bruce M."/>
            <person name="Wang M."/>
            <person name="Yin C."/>
            <person name="McCallum B."/>
            <person name="Szabo L.J."/>
            <person name="Hulbert S."/>
            <person name="Chen X."/>
            <person name="Fellers J.P."/>
        </authorList>
    </citation>
    <scope>NUCLEOTIDE SEQUENCE</scope>
    <source>
        <strain evidence="4">Isolate 1-1 / race 1 (BBBD)</strain>
        <strain evidence="3">isolate 1-1 / race 1 (BBBD)</strain>
    </source>
</reference>
<dbReference type="InterPro" id="IPR001711">
    <property type="entry name" value="PLipase_C_Pinositol-sp_Y"/>
</dbReference>
<gene>
    <name evidence="2" type="ORF">PTTG_29571</name>
</gene>
<dbReference type="OrthoDB" id="2506088at2759"/>
<name>A0A180G3S6_PUCT1</name>
<dbReference type="GO" id="GO:0006629">
    <property type="term" value="P:lipid metabolic process"/>
    <property type="evidence" value="ECO:0007669"/>
    <property type="project" value="InterPro"/>
</dbReference>
<dbReference type="GO" id="GO:0035556">
    <property type="term" value="P:intracellular signal transduction"/>
    <property type="evidence" value="ECO:0007669"/>
    <property type="project" value="InterPro"/>
</dbReference>
<evidence type="ECO:0000313" key="3">
    <source>
        <dbReference type="EnsemblFungi" id="PTTG_29571-t43_1-p1"/>
    </source>
</evidence>
<reference evidence="3" key="4">
    <citation type="submission" date="2025-05" db="UniProtKB">
        <authorList>
            <consortium name="EnsemblFungi"/>
        </authorList>
    </citation>
    <scope>IDENTIFICATION</scope>
    <source>
        <strain evidence="3">isolate 1-1 / race 1 (BBBD)</strain>
    </source>
</reference>
<dbReference type="PANTHER" id="PTHR31912:SF34">
    <property type="entry name" value="NOTOCHORD-RELATED PROTEIN"/>
    <property type="match status" value="1"/>
</dbReference>
<protein>
    <submittedName>
        <fullName evidence="3">PI-PLC Y-box domain-containing protein</fullName>
    </submittedName>
</protein>